<keyword evidence="3" id="KW-0808">Transferase</keyword>
<feature type="domain" description="CN hydrolase" evidence="9">
    <location>
        <begin position="223"/>
        <end position="441"/>
    </location>
</feature>
<evidence type="ECO:0000256" key="2">
    <source>
        <dbReference type="ARBA" id="ARBA00022475"/>
    </source>
</evidence>
<dbReference type="PANTHER" id="PTHR38686">
    <property type="entry name" value="APOLIPOPROTEIN N-ACYLTRANSFERASE"/>
    <property type="match status" value="1"/>
</dbReference>
<dbReference type="InterPro" id="IPR003010">
    <property type="entry name" value="C-N_Hydrolase"/>
</dbReference>
<evidence type="ECO:0000256" key="3">
    <source>
        <dbReference type="ARBA" id="ARBA00022679"/>
    </source>
</evidence>
<comment type="caution">
    <text evidence="10">The sequence shown here is derived from an EMBL/GenBank/DDBJ whole genome shotgun (WGS) entry which is preliminary data.</text>
</comment>
<evidence type="ECO:0000313" key="11">
    <source>
        <dbReference type="Proteomes" id="UP000187486"/>
    </source>
</evidence>
<comment type="subcellular location">
    <subcellularLocation>
        <location evidence="1">Cell membrane</location>
        <topology evidence="1">Multi-pass membrane protein</topology>
    </subcellularLocation>
</comment>
<evidence type="ECO:0000256" key="6">
    <source>
        <dbReference type="ARBA" id="ARBA00023136"/>
    </source>
</evidence>
<evidence type="ECO:0000256" key="8">
    <source>
        <dbReference type="SAM" id="Phobius"/>
    </source>
</evidence>
<dbReference type="EMBL" id="MQUQ01000004">
    <property type="protein sequence ID" value="OLZ54452.1"/>
    <property type="molecule type" value="Genomic_DNA"/>
</dbReference>
<feature type="transmembrane region" description="Helical" evidence="8">
    <location>
        <begin position="195"/>
        <end position="212"/>
    </location>
</feature>
<dbReference type="GO" id="GO:0016410">
    <property type="term" value="F:N-acyltransferase activity"/>
    <property type="evidence" value="ECO:0007669"/>
    <property type="project" value="InterPro"/>
</dbReference>
<feature type="transmembrane region" description="Helical" evidence="8">
    <location>
        <begin position="155"/>
        <end position="183"/>
    </location>
</feature>
<dbReference type="OrthoDB" id="9811121at2"/>
<dbReference type="InterPro" id="IPR045378">
    <property type="entry name" value="LNT_N"/>
</dbReference>
<dbReference type="RefSeq" id="WP_076157378.1">
    <property type="nucleotide sequence ID" value="NZ_JBEZVB010000002.1"/>
</dbReference>
<dbReference type="Pfam" id="PF20154">
    <property type="entry name" value="LNT_N"/>
    <property type="match status" value="1"/>
</dbReference>
<evidence type="ECO:0000256" key="4">
    <source>
        <dbReference type="ARBA" id="ARBA00022692"/>
    </source>
</evidence>
<dbReference type="InterPro" id="IPR004563">
    <property type="entry name" value="Apolipo_AcylTrfase"/>
</dbReference>
<dbReference type="InterPro" id="IPR036526">
    <property type="entry name" value="C-N_Hydrolase_sf"/>
</dbReference>
<evidence type="ECO:0000313" key="10">
    <source>
        <dbReference type="EMBL" id="OLZ54452.1"/>
    </source>
</evidence>
<feature type="transmembrane region" description="Helical" evidence="8">
    <location>
        <begin position="454"/>
        <end position="474"/>
    </location>
</feature>
<proteinExistence type="predicted"/>
<dbReference type="Pfam" id="PF00795">
    <property type="entry name" value="CN_hydrolase"/>
    <property type="match status" value="1"/>
</dbReference>
<keyword evidence="6 8" id="KW-0472">Membrane</keyword>
<dbReference type="GO" id="GO:0005886">
    <property type="term" value="C:plasma membrane"/>
    <property type="evidence" value="ECO:0007669"/>
    <property type="project" value="UniProtKB-SubCell"/>
</dbReference>
<feature type="transmembrane region" description="Helical" evidence="8">
    <location>
        <begin position="58"/>
        <end position="78"/>
    </location>
</feature>
<dbReference type="SUPFAM" id="SSF56317">
    <property type="entry name" value="Carbon-nitrogen hydrolase"/>
    <property type="match status" value="1"/>
</dbReference>
<organism evidence="10 11">
    <name type="scientific">Amycolatopsis coloradensis</name>
    <dbReference type="NCBI Taxonomy" id="76021"/>
    <lineage>
        <taxon>Bacteria</taxon>
        <taxon>Bacillati</taxon>
        <taxon>Actinomycetota</taxon>
        <taxon>Actinomycetes</taxon>
        <taxon>Pseudonocardiales</taxon>
        <taxon>Pseudonocardiaceae</taxon>
        <taxon>Amycolatopsis</taxon>
    </lineage>
</organism>
<keyword evidence="4 8" id="KW-0812">Transmembrane</keyword>
<keyword evidence="5 8" id="KW-1133">Transmembrane helix</keyword>
<evidence type="ECO:0000259" key="9">
    <source>
        <dbReference type="PROSITE" id="PS50263"/>
    </source>
</evidence>
<gene>
    <name evidence="10" type="ORF">BS329_07940</name>
</gene>
<sequence>MTVDDERRGGTAVARTAAALIAASALLYFGTGPDPIPALSWLAPLPILLLAPSASARATLLAAFAAGFLGTANSWAYFLGSDSIPLPMVAVIVLGSSVLLMLSVAVFRASVLRGRPLTAALAAPAVWVTGLYLVSVASPVGVMGTFATTQADQPVVLRIAAITGAWGVEYLVLLVPAAVAALLAPGVATGSRLRTGAVVGLLLVAALGYGLIRPGSAEPTTRVAAIAKTDNHWATEVLSPEGKGILQSYVDQIATLPGGVRLVVLPEAVFTVDEASTEVLVRPLREAAVARGADVVVGAIVKQARGGRYNAVFGVPSDGSPASVFHKWHVGGSPGTIPGDKLARLPGGVGLQNCMDVNFPSPSRDYALLGTPLIAVPADDEDVDGWQHSRTALLRGVENGMAMAWAATDGRTIVTDPWGTVLAEDRTGGKPFAVAVADVPGGVGPTPYSRFGDWFAWLCAAVALLGTASGLRGAKRNPRS</sequence>
<reference evidence="10 11" key="1">
    <citation type="submission" date="2016-01" db="EMBL/GenBank/DDBJ databases">
        <title>Amycolatopsis coloradensis genome sequencing and assembly.</title>
        <authorList>
            <person name="Mayilraj S."/>
        </authorList>
    </citation>
    <scope>NUCLEOTIDE SEQUENCE [LARGE SCALE GENOMIC DNA]</scope>
    <source>
        <strain evidence="10 11">DSM 44225</strain>
    </source>
</reference>
<keyword evidence="7" id="KW-0012">Acyltransferase</keyword>
<feature type="transmembrane region" description="Helical" evidence="8">
    <location>
        <begin position="119"/>
        <end position="143"/>
    </location>
</feature>
<evidence type="ECO:0000256" key="1">
    <source>
        <dbReference type="ARBA" id="ARBA00004651"/>
    </source>
</evidence>
<feature type="transmembrane region" description="Helical" evidence="8">
    <location>
        <begin position="84"/>
        <end position="107"/>
    </location>
</feature>
<dbReference type="PANTHER" id="PTHR38686:SF1">
    <property type="entry name" value="APOLIPOPROTEIN N-ACYLTRANSFERASE"/>
    <property type="match status" value="1"/>
</dbReference>
<keyword evidence="2" id="KW-1003">Cell membrane</keyword>
<protein>
    <recommendedName>
        <fullName evidence="9">CN hydrolase domain-containing protein</fullName>
    </recommendedName>
</protein>
<dbReference type="STRING" id="76021.BS329_07940"/>
<accession>A0A1R0KYE4</accession>
<feature type="transmembrane region" description="Helical" evidence="8">
    <location>
        <begin position="12"/>
        <end position="29"/>
    </location>
</feature>
<feature type="transmembrane region" description="Helical" evidence="8">
    <location>
        <begin position="35"/>
        <end position="51"/>
    </location>
</feature>
<name>A0A1R0KYE4_9PSEU</name>
<dbReference type="Gene3D" id="3.60.110.10">
    <property type="entry name" value="Carbon-nitrogen hydrolase"/>
    <property type="match status" value="1"/>
</dbReference>
<dbReference type="PROSITE" id="PS50263">
    <property type="entry name" value="CN_HYDROLASE"/>
    <property type="match status" value="1"/>
</dbReference>
<evidence type="ECO:0000256" key="5">
    <source>
        <dbReference type="ARBA" id="ARBA00022989"/>
    </source>
</evidence>
<dbReference type="GO" id="GO:0042158">
    <property type="term" value="P:lipoprotein biosynthetic process"/>
    <property type="evidence" value="ECO:0007669"/>
    <property type="project" value="InterPro"/>
</dbReference>
<dbReference type="Proteomes" id="UP000187486">
    <property type="component" value="Unassembled WGS sequence"/>
</dbReference>
<keyword evidence="11" id="KW-1185">Reference proteome</keyword>
<evidence type="ECO:0000256" key="7">
    <source>
        <dbReference type="ARBA" id="ARBA00023315"/>
    </source>
</evidence>
<dbReference type="AlphaFoldDB" id="A0A1R0KYE4"/>